<dbReference type="Gene3D" id="3.30.720.110">
    <property type="match status" value="1"/>
</dbReference>
<evidence type="ECO:0000313" key="2">
    <source>
        <dbReference type="EMBL" id="GAA4791954.1"/>
    </source>
</evidence>
<dbReference type="PANTHER" id="PTHR34109:SF1">
    <property type="entry name" value="VOC DOMAIN-CONTAINING PROTEIN"/>
    <property type="match status" value="1"/>
</dbReference>
<sequence length="135" mass="14166">MPHSPSICPTLVYEDAKAAIRQLTGAFGFTEHAVYENEDGSVAHAELAFGNGMVMLGSRGTGTAFDRLMRGGGPVGVFVHVDDVDAHHARAVEHGAEIVAAPADQDYGSRDYMARDREGNVWSFGSYAPAGAAAG</sequence>
<dbReference type="Gene3D" id="3.30.720.120">
    <property type="match status" value="1"/>
</dbReference>
<feature type="domain" description="VOC" evidence="1">
    <location>
        <begin position="4"/>
        <end position="127"/>
    </location>
</feature>
<reference evidence="3" key="1">
    <citation type="journal article" date="2019" name="Int. J. Syst. Evol. Microbiol.">
        <title>The Global Catalogue of Microorganisms (GCM) 10K type strain sequencing project: providing services to taxonomists for standard genome sequencing and annotation.</title>
        <authorList>
            <consortium name="The Broad Institute Genomics Platform"/>
            <consortium name="The Broad Institute Genome Sequencing Center for Infectious Disease"/>
            <person name="Wu L."/>
            <person name="Ma J."/>
        </authorList>
    </citation>
    <scope>NUCLEOTIDE SEQUENCE [LARGE SCALE GENOMIC DNA]</scope>
    <source>
        <strain evidence="3">JCM 18324</strain>
    </source>
</reference>
<dbReference type="EMBL" id="BAABJV010000018">
    <property type="protein sequence ID" value="GAA4791954.1"/>
    <property type="molecule type" value="Genomic_DNA"/>
</dbReference>
<dbReference type="InterPro" id="IPR004360">
    <property type="entry name" value="Glyas_Fos-R_dOase_dom"/>
</dbReference>
<dbReference type="PANTHER" id="PTHR34109">
    <property type="entry name" value="BNAUNNG04460D PROTEIN-RELATED"/>
    <property type="match status" value="1"/>
</dbReference>
<dbReference type="SUPFAM" id="SSF54593">
    <property type="entry name" value="Glyoxalase/Bleomycin resistance protein/Dihydroxybiphenyl dioxygenase"/>
    <property type="match status" value="1"/>
</dbReference>
<accession>A0ABP9BBK3</accession>
<dbReference type="Proteomes" id="UP001501147">
    <property type="component" value="Unassembled WGS sequence"/>
</dbReference>
<evidence type="ECO:0000313" key="3">
    <source>
        <dbReference type="Proteomes" id="UP001501147"/>
    </source>
</evidence>
<comment type="caution">
    <text evidence="2">The sequence shown here is derived from an EMBL/GenBank/DDBJ whole genome shotgun (WGS) entry which is preliminary data.</text>
</comment>
<name>A0ABP9BBK3_9ACTN</name>
<dbReference type="PROSITE" id="PS51819">
    <property type="entry name" value="VOC"/>
    <property type="match status" value="1"/>
</dbReference>
<dbReference type="Pfam" id="PF00903">
    <property type="entry name" value="Glyoxalase"/>
    <property type="match status" value="1"/>
</dbReference>
<proteinExistence type="predicted"/>
<dbReference type="InterPro" id="IPR029068">
    <property type="entry name" value="Glyas_Bleomycin-R_OHBP_Dase"/>
</dbReference>
<organism evidence="2 3">
    <name type="scientific">Streptomyces sanyensis</name>
    <dbReference type="NCBI Taxonomy" id="568869"/>
    <lineage>
        <taxon>Bacteria</taxon>
        <taxon>Bacillati</taxon>
        <taxon>Actinomycetota</taxon>
        <taxon>Actinomycetes</taxon>
        <taxon>Kitasatosporales</taxon>
        <taxon>Streptomycetaceae</taxon>
        <taxon>Streptomyces</taxon>
    </lineage>
</organism>
<keyword evidence="3" id="KW-1185">Reference proteome</keyword>
<evidence type="ECO:0000259" key="1">
    <source>
        <dbReference type="PROSITE" id="PS51819"/>
    </source>
</evidence>
<dbReference type="InterPro" id="IPR037523">
    <property type="entry name" value="VOC_core"/>
</dbReference>
<protein>
    <submittedName>
        <fullName evidence="2">VOC family protein</fullName>
    </submittedName>
</protein>
<dbReference type="RefSeq" id="WP_345615693.1">
    <property type="nucleotide sequence ID" value="NZ_BAABJV010000018.1"/>
</dbReference>
<gene>
    <name evidence="2" type="ORF">GCM10023329_49800</name>
</gene>